<accession>A0A318U4D0</accession>
<evidence type="ECO:0000313" key="2">
    <source>
        <dbReference type="Proteomes" id="UP000247715"/>
    </source>
</evidence>
<reference evidence="1 2" key="1">
    <citation type="submission" date="2018-06" db="EMBL/GenBank/DDBJ databases">
        <title>Genomic Encyclopedia of Archaeal and Bacterial Type Strains, Phase II (KMG-II): from individual species to whole genera.</title>
        <authorList>
            <person name="Goeker M."/>
        </authorList>
    </citation>
    <scope>NUCLEOTIDE SEQUENCE [LARGE SCALE GENOMIC DNA]</scope>
    <source>
        <strain evidence="1 2">ATCC 29103</strain>
    </source>
</reference>
<organism evidence="1 2">
    <name type="scientific">Metamycoplasma alkalescens</name>
    <dbReference type="NCBI Taxonomy" id="45363"/>
    <lineage>
        <taxon>Bacteria</taxon>
        <taxon>Bacillati</taxon>
        <taxon>Mycoplasmatota</taxon>
        <taxon>Mycoplasmoidales</taxon>
        <taxon>Metamycoplasmataceae</taxon>
        <taxon>Metamycoplasma</taxon>
    </lineage>
</organism>
<dbReference type="Proteomes" id="UP000247715">
    <property type="component" value="Unassembled WGS sequence"/>
</dbReference>
<dbReference type="RefSeq" id="WP_110858409.1">
    <property type="nucleotide sequence ID" value="NZ_LS991949.1"/>
</dbReference>
<dbReference type="InterPro" id="IPR054786">
    <property type="entry name" value="MYPU_1760-like"/>
</dbReference>
<dbReference type="AlphaFoldDB" id="A0A318U4D0"/>
<sequence length="702" mass="83607">MKKNKKSKEFVFLIAFFLSLFSLGFLATIGYFTYHVISQKKIKYVEIQNVDDDNFLNQDEDIKIENSSDQSIIFNRKGNENDFKFGNLTIIEKPFKTTDGNDEYFLGPWGISLLNEMFKERAVFGPEINDLKSIRINDSISPKLDNLANGLYFPKEREIYISIKNIISNDNNPIAQKNEIEKKSIIAKRVETIFGTVMHEYTHHIDNTYNKTLRSNDELANNDLVEYDDRHNHFFNRDYVATTNNKKFLTEFRKNLNYQDLKEGEDRNKYLRRKNDFQHQIDTIPVYKEFSSNELFRAANISNLSQEEKNRYLELNNKKFFFNNNNKFVKIQFALPTDLNQIRYLFSLTELIPRELIKLSLGPNWWFYGEETNLINRLKEGSDLFDDFFYFQKPNGELVFNAAGVDILKNLGLGKRIQNGLLTFAPNWVFQEQIENFISNVRLGSNQEFIKPFKDIKDQFHKGLFKAYIDLMGFGELISFANFNEENKKNINFGGYFQIPKELFKFKKLNSQANNKKQLIKNLNSLKPKLLLVEKENDKNYIELDLKFQKYNFITKKQWNSIYYFHNKGNKLNENYYNEKWIYPLKNNNYTYVSYFANNSNKGDLIKKFKNKQFDLKLWIDLNQDGKPNLGETNQKNNETFSLMNDNFWNNNGFDFFKKNIQNQRKTTTFRNSFLNTSSKYEWFKLNHDQDSKKYYYSIEEY</sequence>
<name>A0A318U4D0_9BACT</name>
<dbReference type="NCBIfam" id="NF045830">
    <property type="entry name" value="MYPU_1760_HExxH"/>
    <property type="match status" value="1"/>
</dbReference>
<comment type="caution">
    <text evidence="1">The sequence shown here is derived from an EMBL/GenBank/DDBJ whole genome shotgun (WGS) entry which is preliminary data.</text>
</comment>
<evidence type="ECO:0000313" key="1">
    <source>
        <dbReference type="EMBL" id="PYF42563.1"/>
    </source>
</evidence>
<proteinExistence type="predicted"/>
<protein>
    <submittedName>
        <fullName evidence="1">Uncharacterized protein</fullName>
    </submittedName>
</protein>
<gene>
    <name evidence="1" type="ORF">BCF88_11018</name>
</gene>
<dbReference type="EMBL" id="QKLP01000010">
    <property type="protein sequence ID" value="PYF42563.1"/>
    <property type="molecule type" value="Genomic_DNA"/>
</dbReference>